<dbReference type="InterPro" id="IPR023614">
    <property type="entry name" value="Porin_dom_sf"/>
</dbReference>
<gene>
    <name evidence="2" type="ORF">CDG60_12960</name>
</gene>
<dbReference type="KEGG" id="achi:CDG60_12960"/>
<proteinExistence type="predicted"/>
<accession>A0A3B7LYD5</accession>
<dbReference type="Proteomes" id="UP000263753">
    <property type="component" value="Chromosome"/>
</dbReference>
<dbReference type="EMBL" id="CP032134">
    <property type="protein sequence ID" value="AXY57391.1"/>
    <property type="molecule type" value="Genomic_DNA"/>
</dbReference>
<sequence>MKKSLISLSIISVLFSPVAFAGGLSVGSPEAQAGQLKLNGAIRTRYQHKNFADDASEGTNGDWKLADIKLVLNYENPNWLGSVDARCYQYDRLCDAIFLTNAWVGYKIGAEQKLTAGLQPVDFGFGRFWGNSYYETLFNTLGFEDVHNLGLKYQFKNKDYDLKLGFYPVDGGNFKGTSKDSSRYTGNFVKADDLSAGTDIEEKNMWVARAARKFQLNEAENFSTELGASVWLSELENKKTDRTGHKNNWNVFAVTSYDSWQLMTLAGQQKINNKDLDMPESSTIGAFDYPYQIANDGKYAMAEVNYAVKQDFHGITGIKPYLSYSQFFKDEAGYKDSNRVIAGVAFNYKQVGVQAEYILSRNDAMIGGTADALAQGDNNSWNKLMYLAVGYYF</sequence>
<dbReference type="Gene3D" id="2.40.160.10">
    <property type="entry name" value="Porin"/>
    <property type="match status" value="1"/>
</dbReference>
<dbReference type="SUPFAM" id="SSF56935">
    <property type="entry name" value="Porins"/>
    <property type="match status" value="1"/>
</dbReference>
<feature type="chain" id="PRO_5017552352" evidence="1">
    <location>
        <begin position="22"/>
        <end position="393"/>
    </location>
</feature>
<dbReference type="AlphaFoldDB" id="A0A3B7LYD5"/>
<feature type="signal peptide" evidence="1">
    <location>
        <begin position="1"/>
        <end position="21"/>
    </location>
</feature>
<evidence type="ECO:0000313" key="3">
    <source>
        <dbReference type="Proteomes" id="UP000263753"/>
    </source>
</evidence>
<protein>
    <submittedName>
        <fullName evidence="2">Uncharacterized protein</fullName>
    </submittedName>
</protein>
<evidence type="ECO:0000313" key="2">
    <source>
        <dbReference type="EMBL" id="AXY57391.1"/>
    </source>
</evidence>
<dbReference type="RefSeq" id="WP_087511875.1">
    <property type="nucleotide sequence ID" value="NZ_CP032134.1"/>
</dbReference>
<keyword evidence="1" id="KW-0732">Signal</keyword>
<organism evidence="2 3">
    <name type="scientific">Acinetobacter chinensis</name>
    <dbReference type="NCBI Taxonomy" id="2004650"/>
    <lineage>
        <taxon>Bacteria</taxon>
        <taxon>Pseudomonadati</taxon>
        <taxon>Pseudomonadota</taxon>
        <taxon>Gammaproteobacteria</taxon>
        <taxon>Moraxellales</taxon>
        <taxon>Moraxellaceae</taxon>
        <taxon>Acinetobacter</taxon>
    </lineage>
</organism>
<name>A0A3B7LYD5_9GAMM</name>
<evidence type="ECO:0000256" key="1">
    <source>
        <dbReference type="SAM" id="SignalP"/>
    </source>
</evidence>
<reference evidence="3" key="1">
    <citation type="submission" date="2018-09" db="EMBL/GenBank/DDBJ databases">
        <title>The complete genome of Acinetobacter sp. strain WCHAc010005.</title>
        <authorList>
            <person name="Hu Y."/>
            <person name="Long H."/>
            <person name="Feng Y."/>
            <person name="Zong Z."/>
        </authorList>
    </citation>
    <scope>NUCLEOTIDE SEQUENCE [LARGE SCALE GENOMIC DNA]</scope>
    <source>
        <strain evidence="3">WCHAc010005</strain>
    </source>
</reference>